<reference evidence="9 10" key="1">
    <citation type="submission" date="2015-11" db="EMBL/GenBank/DDBJ databases">
        <title>Genomic analysis of 38 Legionella species identifies large and diverse effector repertoires.</title>
        <authorList>
            <person name="Burstein D."/>
            <person name="Amaro F."/>
            <person name="Zusman T."/>
            <person name="Lifshitz Z."/>
            <person name="Cohen O."/>
            <person name="Gilbert J.A."/>
            <person name="Pupko T."/>
            <person name="Shuman H.A."/>
            <person name="Segal G."/>
        </authorList>
    </citation>
    <scope>NUCLEOTIDE SEQUENCE [LARGE SCALE GENOMIC DNA]</scope>
    <source>
        <strain evidence="9 10">SE-32A-C8</strain>
    </source>
</reference>
<evidence type="ECO:0000256" key="2">
    <source>
        <dbReference type="ARBA" id="ARBA00009473"/>
    </source>
</evidence>
<dbReference type="PATRIC" id="fig|448.7.peg.1886"/>
<sequence>MNIENEYSQTLQQLEQGKKQRIPDSEEIIALLDLTLLDTEADAQALSQFVEKLTSYPVAAACVYPKHLPCLPKHFSFKRATVVNFPSGLQPLAEVEQEVRLAIDEGKADEIDYVFPYTAYLKGETLQALAHCRSLYALCRDKQTGFKVILETGAFPSAITLYHACREILDQGCDFLKTSTGKLPVGATPLAVFTLLKAIQDSGSACGIKVSGGVKQKAQALSYMQLAEYCLAKQVHSSWFRIGASSLLDELVQ</sequence>
<keyword evidence="4" id="KW-0456">Lyase</keyword>
<evidence type="ECO:0000313" key="9">
    <source>
        <dbReference type="EMBL" id="KTC96597.1"/>
    </source>
</evidence>
<dbReference type="GO" id="GO:0004139">
    <property type="term" value="F:deoxyribose-phosphate aldolase activity"/>
    <property type="evidence" value="ECO:0007669"/>
    <property type="project" value="UniProtKB-EC"/>
</dbReference>
<dbReference type="EC" id="4.1.2.4" evidence="3"/>
<dbReference type="RefSeq" id="WP_058526946.1">
    <property type="nucleotide sequence ID" value="NZ_CAAAHY010000012.1"/>
</dbReference>
<proteinExistence type="inferred from homology"/>
<evidence type="ECO:0000256" key="3">
    <source>
        <dbReference type="ARBA" id="ARBA00012515"/>
    </source>
</evidence>
<dbReference type="PANTHER" id="PTHR10889">
    <property type="entry name" value="DEOXYRIBOSE-PHOSPHATE ALDOLASE"/>
    <property type="match status" value="1"/>
</dbReference>
<evidence type="ECO:0000256" key="8">
    <source>
        <dbReference type="ARBA" id="ARBA00048791"/>
    </source>
</evidence>
<evidence type="ECO:0000256" key="6">
    <source>
        <dbReference type="ARBA" id="ARBA00031814"/>
    </source>
</evidence>
<evidence type="ECO:0000256" key="5">
    <source>
        <dbReference type="ARBA" id="ARBA00023270"/>
    </source>
</evidence>
<dbReference type="Proteomes" id="UP000054773">
    <property type="component" value="Unassembled WGS sequence"/>
</dbReference>
<dbReference type="STRING" id="448.Lery_1803"/>
<evidence type="ECO:0000256" key="7">
    <source>
        <dbReference type="ARBA" id="ARBA00032755"/>
    </source>
</evidence>
<dbReference type="Gene3D" id="3.20.20.70">
    <property type="entry name" value="Aldolase class I"/>
    <property type="match status" value="1"/>
</dbReference>
<dbReference type="PANTHER" id="PTHR10889:SF3">
    <property type="entry name" value="DEOXYRIBOSE-PHOSPHATE ALDOLASE"/>
    <property type="match status" value="1"/>
</dbReference>
<dbReference type="GO" id="GO:0005737">
    <property type="term" value="C:cytoplasm"/>
    <property type="evidence" value="ECO:0007669"/>
    <property type="project" value="InterPro"/>
</dbReference>
<comment type="pathway">
    <text evidence="1">Carbohydrate degradation; 2-deoxy-D-ribose 1-phosphate degradation; D-glyceraldehyde 3-phosphate and acetaldehyde from 2-deoxy-alpha-D-ribose 1-phosphate: step 2/2.</text>
</comment>
<organism evidence="9 10">
    <name type="scientific">Legionella erythra</name>
    <dbReference type="NCBI Taxonomy" id="448"/>
    <lineage>
        <taxon>Bacteria</taxon>
        <taxon>Pseudomonadati</taxon>
        <taxon>Pseudomonadota</taxon>
        <taxon>Gammaproteobacteria</taxon>
        <taxon>Legionellales</taxon>
        <taxon>Legionellaceae</taxon>
        <taxon>Legionella</taxon>
    </lineage>
</organism>
<dbReference type="GO" id="GO:0009264">
    <property type="term" value="P:deoxyribonucleotide catabolic process"/>
    <property type="evidence" value="ECO:0007669"/>
    <property type="project" value="InterPro"/>
</dbReference>
<dbReference type="SUPFAM" id="SSF51569">
    <property type="entry name" value="Aldolase"/>
    <property type="match status" value="1"/>
</dbReference>
<dbReference type="OrthoDB" id="6579831at2"/>
<comment type="catalytic activity">
    <reaction evidence="8">
        <text>2-deoxy-D-ribose 5-phosphate = D-glyceraldehyde 3-phosphate + acetaldehyde</text>
        <dbReference type="Rhea" id="RHEA:12821"/>
        <dbReference type="ChEBI" id="CHEBI:15343"/>
        <dbReference type="ChEBI" id="CHEBI:59776"/>
        <dbReference type="ChEBI" id="CHEBI:62877"/>
        <dbReference type="EC" id="4.1.2.4"/>
    </reaction>
</comment>
<dbReference type="SMART" id="SM01133">
    <property type="entry name" value="DeoC"/>
    <property type="match status" value="1"/>
</dbReference>
<protein>
    <recommendedName>
        <fullName evidence="3">deoxyribose-phosphate aldolase</fullName>
        <ecNumber evidence="3">4.1.2.4</ecNumber>
    </recommendedName>
    <alternativeName>
        <fullName evidence="7">2-deoxy-D-ribose 5-phosphate aldolase</fullName>
    </alternativeName>
    <alternativeName>
        <fullName evidence="6">Phosphodeoxyriboaldolase</fullName>
    </alternativeName>
</protein>
<gene>
    <name evidence="9" type="primary">deoC</name>
    <name evidence="9" type="ORF">Lery_1803</name>
</gene>
<evidence type="ECO:0000256" key="4">
    <source>
        <dbReference type="ARBA" id="ARBA00023239"/>
    </source>
</evidence>
<dbReference type="AlphaFoldDB" id="A0A0W0TMY9"/>
<evidence type="ECO:0000313" key="10">
    <source>
        <dbReference type="Proteomes" id="UP000054773"/>
    </source>
</evidence>
<accession>A0A0W0TMY9</accession>
<dbReference type="Pfam" id="PF01791">
    <property type="entry name" value="DeoC"/>
    <property type="match status" value="1"/>
</dbReference>
<dbReference type="InterPro" id="IPR011343">
    <property type="entry name" value="DeoC"/>
</dbReference>
<dbReference type="EMBL" id="LNYA01000028">
    <property type="protein sequence ID" value="KTC96597.1"/>
    <property type="molecule type" value="Genomic_DNA"/>
</dbReference>
<evidence type="ECO:0000256" key="1">
    <source>
        <dbReference type="ARBA" id="ARBA00004816"/>
    </source>
</evidence>
<name>A0A0W0TMY9_LEGER</name>
<dbReference type="InterPro" id="IPR013785">
    <property type="entry name" value="Aldolase_TIM"/>
</dbReference>
<keyword evidence="5" id="KW-0704">Schiff base</keyword>
<dbReference type="PIRSF" id="PIRSF001357">
    <property type="entry name" value="DeoC"/>
    <property type="match status" value="1"/>
</dbReference>
<dbReference type="InterPro" id="IPR002915">
    <property type="entry name" value="DeoC/FbaB/LacD_aldolase"/>
</dbReference>
<keyword evidence="10" id="KW-1185">Reference proteome</keyword>
<comment type="similarity">
    <text evidence="2">Belongs to the DeoC/FbaB aldolase family. DeoC type 2 subfamily.</text>
</comment>
<dbReference type="GO" id="GO:0016052">
    <property type="term" value="P:carbohydrate catabolic process"/>
    <property type="evidence" value="ECO:0007669"/>
    <property type="project" value="TreeGrafter"/>
</dbReference>
<comment type="caution">
    <text evidence="9">The sequence shown here is derived from an EMBL/GenBank/DDBJ whole genome shotgun (WGS) entry which is preliminary data.</text>
</comment>